<dbReference type="PANTHER" id="PTHR42923:SF34">
    <property type="entry name" value="AMINE OXIDASE DOMAIN-CONTAINING PROTEIN"/>
    <property type="match status" value="1"/>
</dbReference>
<protein>
    <recommendedName>
        <fullName evidence="4">Amine oxidase</fullName>
    </recommendedName>
</protein>
<evidence type="ECO:0000313" key="3">
    <source>
        <dbReference type="Proteomes" id="UP000027632"/>
    </source>
</evidence>
<sequence length="223" mass="23428">MPRSAHSLPSERVVILGAGPCGLACADELKRLGHPAWTLLEAAPVPGGLGSSVVDPAGFTWDLDGHVVFSHFGEFDRLLAELFTTGEVLHHDRSSYIRFRDRWVPCPFQQHLHHLPPETPRRVCTTSCSPAGGPNNSKVWAMTPEQMASSWVAERVAPTDAGEILAALAGAARGPPGGGAPTSPSPFPPAAVSERSGAGWPLASTPVCGSAPAWSPSTRRPAP</sequence>
<dbReference type="Proteomes" id="UP000027632">
    <property type="component" value="Unassembled WGS sequence"/>
</dbReference>
<comment type="caution">
    <text evidence="2">The sequence shown here is derived from an EMBL/GenBank/DDBJ whole genome shotgun (WGS) entry which is preliminary data.</text>
</comment>
<name>A0ABR4TDN0_9ACTN</name>
<evidence type="ECO:0000256" key="1">
    <source>
        <dbReference type="SAM" id="MobiDB-lite"/>
    </source>
</evidence>
<dbReference type="PRINTS" id="PR00419">
    <property type="entry name" value="ADXRDTASE"/>
</dbReference>
<dbReference type="InterPro" id="IPR050464">
    <property type="entry name" value="Zeta_carotene_desat/Oxidored"/>
</dbReference>
<dbReference type="Gene3D" id="3.50.50.60">
    <property type="entry name" value="FAD/NAD(P)-binding domain"/>
    <property type="match status" value="1"/>
</dbReference>
<dbReference type="EMBL" id="JJMG01000001">
    <property type="protein sequence ID" value="KEG44380.1"/>
    <property type="molecule type" value="Genomic_DNA"/>
</dbReference>
<dbReference type="SUPFAM" id="SSF51905">
    <property type="entry name" value="FAD/NAD(P)-binding domain"/>
    <property type="match status" value="1"/>
</dbReference>
<feature type="region of interest" description="Disordered" evidence="1">
    <location>
        <begin position="170"/>
        <end position="223"/>
    </location>
</feature>
<keyword evidence="3" id="KW-1185">Reference proteome</keyword>
<accession>A0ABR4TDN0</accession>
<dbReference type="InterPro" id="IPR036188">
    <property type="entry name" value="FAD/NAD-bd_sf"/>
</dbReference>
<organism evidence="2 3">
    <name type="scientific">Streptomyces griseorubens</name>
    <dbReference type="NCBI Taxonomy" id="66897"/>
    <lineage>
        <taxon>Bacteria</taxon>
        <taxon>Bacillati</taxon>
        <taxon>Actinomycetota</taxon>
        <taxon>Actinomycetes</taxon>
        <taxon>Kitasatosporales</taxon>
        <taxon>Streptomycetaceae</taxon>
        <taxon>Streptomyces</taxon>
        <taxon>Streptomyces althioticus group</taxon>
    </lineage>
</organism>
<dbReference type="PANTHER" id="PTHR42923">
    <property type="entry name" value="PROTOPORPHYRINOGEN OXIDASE"/>
    <property type="match status" value="1"/>
</dbReference>
<evidence type="ECO:0000313" key="2">
    <source>
        <dbReference type="EMBL" id="KEG44380.1"/>
    </source>
</evidence>
<gene>
    <name evidence="2" type="ORF">DJ64_00160</name>
</gene>
<reference evidence="2 3" key="1">
    <citation type="submission" date="2014-04" db="EMBL/GenBank/DDBJ databases">
        <title>Draft genome sequence of the novel Streptomyces griseorubens JSD-1 playing a role in carbon and nitrogen cycle.</title>
        <authorList>
            <consortium name="Shanghai Jiao Tong University"/>
            <person name="Feng H."/>
            <person name="Sun Y."/>
            <person name="Zhi Y."/>
            <person name="Mao L."/>
            <person name="Luo Y."/>
            <person name="Wei X."/>
            <person name="Zhou P."/>
        </authorList>
    </citation>
    <scope>NUCLEOTIDE SEQUENCE [LARGE SCALE GENOMIC DNA]</scope>
    <source>
        <strain evidence="2 3">JSD-1</strain>
    </source>
</reference>
<dbReference type="RefSeq" id="WP_051747545.1">
    <property type="nucleotide sequence ID" value="NZ_KL503830.1"/>
</dbReference>
<evidence type="ECO:0008006" key="4">
    <source>
        <dbReference type="Google" id="ProtNLM"/>
    </source>
</evidence>
<proteinExistence type="predicted"/>
<dbReference type="Pfam" id="PF13450">
    <property type="entry name" value="NAD_binding_8"/>
    <property type="match status" value="1"/>
</dbReference>